<name>A0ABT4Q373_9BACL</name>
<evidence type="ECO:0000313" key="2">
    <source>
        <dbReference type="Proteomes" id="UP001527882"/>
    </source>
</evidence>
<keyword evidence="2" id="KW-1185">Reference proteome</keyword>
<sequence>MRDYGWIPAGLGRGLNPSGEQALDWGEHEFATHRYQVRRLIEQSVELLGIPEKAAVLGAGNHGDVNLPGLAAQFQQVTVIDSEDNAVDEWAESAGGFIASRIKSMNRIDYTALDQVQYYEEFEELLANQASASALSSFLRDCAFRVRRHEALSYLKSAFSLVVSSGVHTQLFYVDALERFAGYASQYSEQEIRQIMEAMSYLRNSLITDYNQLLVRMVKAEGRIVLWTDVVLLDEKTRWVADELYSIPTEKERTAFLFQSFGKYGMEAAVWGLKDMHERLRPEQLQFHSWIWHTESGKSYLTAGLSGRPKS</sequence>
<proteinExistence type="predicted"/>
<evidence type="ECO:0008006" key="3">
    <source>
        <dbReference type="Google" id="ProtNLM"/>
    </source>
</evidence>
<organism evidence="1 2">
    <name type="scientific">Paenibacillus gyeongsangnamensis</name>
    <dbReference type="NCBI Taxonomy" id="3388067"/>
    <lineage>
        <taxon>Bacteria</taxon>
        <taxon>Bacillati</taxon>
        <taxon>Bacillota</taxon>
        <taxon>Bacilli</taxon>
        <taxon>Bacillales</taxon>
        <taxon>Paenibacillaceae</taxon>
        <taxon>Paenibacillus</taxon>
    </lineage>
</organism>
<comment type="caution">
    <text evidence="1">The sequence shown here is derived from an EMBL/GenBank/DDBJ whole genome shotgun (WGS) entry which is preliminary data.</text>
</comment>
<dbReference type="Proteomes" id="UP001527882">
    <property type="component" value="Unassembled WGS sequence"/>
</dbReference>
<reference evidence="1 2" key="1">
    <citation type="submission" date="2022-12" db="EMBL/GenBank/DDBJ databases">
        <title>Draft genome sequence of Paenibacillus sp. dW9.</title>
        <authorList>
            <person name="Choi E.-W."/>
            <person name="Kim D.-U."/>
        </authorList>
    </citation>
    <scope>NUCLEOTIDE SEQUENCE [LARGE SCALE GENOMIC DNA]</scope>
    <source>
        <strain evidence="2">dW9</strain>
    </source>
</reference>
<accession>A0ABT4Q373</accession>
<dbReference type="EMBL" id="JAQAGZ010000001">
    <property type="protein sequence ID" value="MCZ8511323.1"/>
    <property type="molecule type" value="Genomic_DNA"/>
</dbReference>
<dbReference type="RefSeq" id="WP_269879681.1">
    <property type="nucleotide sequence ID" value="NZ_JAQAGZ010000001.1"/>
</dbReference>
<gene>
    <name evidence="1" type="ORF">O9H85_02495</name>
</gene>
<evidence type="ECO:0000313" key="1">
    <source>
        <dbReference type="EMBL" id="MCZ8511323.1"/>
    </source>
</evidence>
<protein>
    <recommendedName>
        <fullName evidence="3">Class I SAM-dependent methyltransferase</fullName>
    </recommendedName>
</protein>